<keyword evidence="4 7" id="KW-1133">Transmembrane helix</keyword>
<evidence type="ECO:0000256" key="6">
    <source>
        <dbReference type="SAM" id="MobiDB-lite"/>
    </source>
</evidence>
<feature type="compositionally biased region" description="Basic and acidic residues" evidence="6">
    <location>
        <begin position="1"/>
        <end position="15"/>
    </location>
</feature>
<reference evidence="9" key="1">
    <citation type="submission" date="2015-01" db="EMBL/GenBank/DDBJ databases">
        <authorList>
            <person name="Durling Mikael"/>
        </authorList>
    </citation>
    <scope>NUCLEOTIDE SEQUENCE</scope>
</reference>
<sequence>MTKAMEEKDKHRTSLVEDAMQNNSSESAGEVQDWNESEEKALVRKIDLRVFPMLCVIFGLSLLDRTNISLAYIAGLSKDLQLQIGARYNVALLVFFIGYGLFELPSNLVIRRVGARWWLSFLVTAWGASVLGMGFIHNWQTLTVLRTLLGIFEAGLFPGAVFIIGSWYKQFEMAKRISFFYMAALVASGFGPIIAYALSLIRVGDGMYAAGWRWIFIIEGAFTVAVGIVAVFLLVDFPEKATFLNPREKHIAANRVHADQVSREYEHPTIKQALSMLKDWKVGVYTLIYFVPASSVYSLSYFKTIILNEGMGFNYAMSQLLSSPPYLFAVAASMFMAWISDRYRIRWMILCIQSGFAIVGLLIMIYGKLPGVRYFGMFLAVFGAQSNVPGTLAYGQNQTARPEKRGVVSAAMISIGAAGGIAGSTMFRSQDAPLYLPGMWSTIALQICYSIAVFSMSMYLKKQNKLADQGIKPVLEGVSGFRYAP</sequence>
<feature type="transmembrane region" description="Helical" evidence="7">
    <location>
        <begin position="282"/>
        <end position="302"/>
    </location>
</feature>
<evidence type="ECO:0000256" key="1">
    <source>
        <dbReference type="ARBA" id="ARBA00004141"/>
    </source>
</evidence>
<dbReference type="InterPro" id="IPR036259">
    <property type="entry name" value="MFS_trans_sf"/>
</dbReference>
<dbReference type="AlphaFoldDB" id="A0A0B7JYJ0"/>
<organism evidence="9">
    <name type="scientific">Bionectria ochroleuca</name>
    <name type="common">Gliocladium roseum</name>
    <dbReference type="NCBI Taxonomy" id="29856"/>
    <lineage>
        <taxon>Eukaryota</taxon>
        <taxon>Fungi</taxon>
        <taxon>Dikarya</taxon>
        <taxon>Ascomycota</taxon>
        <taxon>Pezizomycotina</taxon>
        <taxon>Sordariomycetes</taxon>
        <taxon>Hypocreomycetidae</taxon>
        <taxon>Hypocreales</taxon>
        <taxon>Bionectriaceae</taxon>
        <taxon>Clonostachys</taxon>
    </lineage>
</organism>
<feature type="domain" description="Major facilitator superfamily (MFS) profile" evidence="8">
    <location>
        <begin position="50"/>
        <end position="465"/>
    </location>
</feature>
<dbReference type="InterPro" id="IPR011701">
    <property type="entry name" value="MFS"/>
</dbReference>
<evidence type="ECO:0000313" key="9">
    <source>
        <dbReference type="EMBL" id="CEO48292.1"/>
    </source>
</evidence>
<keyword evidence="2" id="KW-0813">Transport</keyword>
<dbReference type="Gene3D" id="1.20.1250.20">
    <property type="entry name" value="MFS general substrate transporter like domains"/>
    <property type="match status" value="2"/>
</dbReference>
<feature type="transmembrane region" description="Helical" evidence="7">
    <location>
        <begin position="439"/>
        <end position="460"/>
    </location>
</feature>
<dbReference type="SUPFAM" id="SSF103473">
    <property type="entry name" value="MFS general substrate transporter"/>
    <property type="match status" value="1"/>
</dbReference>
<feature type="transmembrane region" description="Helical" evidence="7">
    <location>
        <begin position="372"/>
        <end position="394"/>
    </location>
</feature>
<evidence type="ECO:0000259" key="8">
    <source>
        <dbReference type="PROSITE" id="PS50850"/>
    </source>
</evidence>
<keyword evidence="3 7" id="KW-0812">Transmembrane</keyword>
<feature type="transmembrane region" description="Helical" evidence="7">
    <location>
        <begin position="86"/>
        <end position="105"/>
    </location>
</feature>
<proteinExistence type="predicted"/>
<feature type="transmembrane region" description="Helical" evidence="7">
    <location>
        <begin position="213"/>
        <end position="235"/>
    </location>
</feature>
<feature type="transmembrane region" description="Helical" evidence="7">
    <location>
        <begin position="180"/>
        <end position="201"/>
    </location>
</feature>
<keyword evidence="5 7" id="KW-0472">Membrane</keyword>
<dbReference type="Pfam" id="PF07690">
    <property type="entry name" value="MFS_1"/>
    <property type="match status" value="1"/>
</dbReference>
<feature type="transmembrane region" description="Helical" evidence="7">
    <location>
        <begin position="406"/>
        <end position="427"/>
    </location>
</feature>
<dbReference type="PANTHER" id="PTHR43791">
    <property type="entry name" value="PERMEASE-RELATED"/>
    <property type="match status" value="1"/>
</dbReference>
<accession>A0A0B7JYJ0</accession>
<feature type="transmembrane region" description="Helical" evidence="7">
    <location>
        <begin position="148"/>
        <end position="168"/>
    </location>
</feature>
<evidence type="ECO:0000256" key="2">
    <source>
        <dbReference type="ARBA" id="ARBA00022448"/>
    </source>
</evidence>
<dbReference type="PROSITE" id="PS50850">
    <property type="entry name" value="MFS"/>
    <property type="match status" value="1"/>
</dbReference>
<dbReference type="InterPro" id="IPR020846">
    <property type="entry name" value="MFS_dom"/>
</dbReference>
<protein>
    <recommendedName>
        <fullName evidence="8">Major facilitator superfamily (MFS) profile domain-containing protein</fullName>
    </recommendedName>
</protein>
<feature type="transmembrane region" description="Helical" evidence="7">
    <location>
        <begin position="347"/>
        <end position="366"/>
    </location>
</feature>
<feature type="region of interest" description="Disordered" evidence="6">
    <location>
        <begin position="1"/>
        <end position="33"/>
    </location>
</feature>
<evidence type="ECO:0000256" key="3">
    <source>
        <dbReference type="ARBA" id="ARBA00022692"/>
    </source>
</evidence>
<feature type="transmembrane region" description="Helical" evidence="7">
    <location>
        <begin position="117"/>
        <end position="136"/>
    </location>
</feature>
<feature type="transmembrane region" description="Helical" evidence="7">
    <location>
        <begin position="50"/>
        <end position="74"/>
    </location>
</feature>
<comment type="subcellular location">
    <subcellularLocation>
        <location evidence="1">Membrane</location>
        <topology evidence="1">Multi-pass membrane protein</topology>
    </subcellularLocation>
</comment>
<evidence type="ECO:0000256" key="5">
    <source>
        <dbReference type="ARBA" id="ARBA00023136"/>
    </source>
</evidence>
<name>A0A0B7JYJ0_BIOOC</name>
<dbReference type="EMBL" id="CDPU01000010">
    <property type="protein sequence ID" value="CEO48292.1"/>
    <property type="molecule type" value="Genomic_DNA"/>
</dbReference>
<dbReference type="GO" id="GO:0022857">
    <property type="term" value="F:transmembrane transporter activity"/>
    <property type="evidence" value="ECO:0007669"/>
    <property type="project" value="InterPro"/>
</dbReference>
<dbReference type="FunFam" id="1.20.1250.20:FF:000018">
    <property type="entry name" value="MFS transporter permease"/>
    <property type="match status" value="1"/>
</dbReference>
<evidence type="ECO:0000256" key="7">
    <source>
        <dbReference type="SAM" id="Phobius"/>
    </source>
</evidence>
<gene>
    <name evidence="9" type="ORF">BN869_000004349_1</name>
</gene>
<evidence type="ECO:0000256" key="4">
    <source>
        <dbReference type="ARBA" id="ARBA00022989"/>
    </source>
</evidence>
<dbReference type="PANTHER" id="PTHR43791:SF47">
    <property type="entry name" value="MAJOR FACILITATOR SUPERFAMILY (MFS) PROFILE DOMAIN-CONTAINING PROTEIN-RELATED"/>
    <property type="match status" value="1"/>
</dbReference>
<feature type="transmembrane region" description="Helical" evidence="7">
    <location>
        <begin position="322"/>
        <end position="340"/>
    </location>
</feature>
<dbReference type="FunFam" id="1.20.1250.20:FF:000013">
    <property type="entry name" value="MFS general substrate transporter"/>
    <property type="match status" value="1"/>
</dbReference>
<dbReference type="GO" id="GO:0016020">
    <property type="term" value="C:membrane"/>
    <property type="evidence" value="ECO:0007669"/>
    <property type="project" value="UniProtKB-SubCell"/>
</dbReference>